<gene>
    <name evidence="1" type="ORF">UJA718_LOCUS47874</name>
    <name evidence="2" type="ORF">UJA718_LOCUS48857</name>
</gene>
<sequence>MNVTFNSYSVQDAYYNKLQNYFQKRLEQLKISEGLNGHVYKQVKHG</sequence>
<evidence type="ECO:0000313" key="2">
    <source>
        <dbReference type="EMBL" id="CAF4972814.1"/>
    </source>
</evidence>
<dbReference type="AlphaFoldDB" id="A0A821Z720"/>
<dbReference type="Proteomes" id="UP000663873">
    <property type="component" value="Unassembled WGS sequence"/>
</dbReference>
<reference evidence="2" key="1">
    <citation type="submission" date="2021-02" db="EMBL/GenBank/DDBJ databases">
        <authorList>
            <person name="Nowell W R."/>
        </authorList>
    </citation>
    <scope>NUCLEOTIDE SEQUENCE</scope>
</reference>
<keyword evidence="3" id="KW-1185">Reference proteome</keyword>
<protein>
    <submittedName>
        <fullName evidence="2">Uncharacterized protein</fullName>
    </submittedName>
</protein>
<accession>A0A821Z720</accession>
<feature type="non-terminal residue" evidence="2">
    <location>
        <position position="46"/>
    </location>
</feature>
<evidence type="ECO:0000313" key="1">
    <source>
        <dbReference type="EMBL" id="CAF4953659.1"/>
    </source>
</evidence>
<organism evidence="2 3">
    <name type="scientific">Rotaria socialis</name>
    <dbReference type="NCBI Taxonomy" id="392032"/>
    <lineage>
        <taxon>Eukaryota</taxon>
        <taxon>Metazoa</taxon>
        <taxon>Spiralia</taxon>
        <taxon>Gnathifera</taxon>
        <taxon>Rotifera</taxon>
        <taxon>Eurotatoria</taxon>
        <taxon>Bdelloidea</taxon>
        <taxon>Philodinida</taxon>
        <taxon>Philodinidae</taxon>
        <taxon>Rotaria</taxon>
    </lineage>
</organism>
<proteinExistence type="predicted"/>
<name>A0A821Z720_9BILA</name>
<comment type="caution">
    <text evidence="2">The sequence shown here is derived from an EMBL/GenBank/DDBJ whole genome shotgun (WGS) entry which is preliminary data.</text>
</comment>
<dbReference type="EMBL" id="CAJOBP010093079">
    <property type="protein sequence ID" value="CAF4953659.1"/>
    <property type="molecule type" value="Genomic_DNA"/>
</dbReference>
<dbReference type="EMBL" id="CAJOBP010099831">
    <property type="protein sequence ID" value="CAF4972814.1"/>
    <property type="molecule type" value="Genomic_DNA"/>
</dbReference>
<evidence type="ECO:0000313" key="3">
    <source>
        <dbReference type="Proteomes" id="UP000663873"/>
    </source>
</evidence>